<keyword evidence="1" id="KW-1133">Transmembrane helix</keyword>
<name>A0ABT3TBP1_9GAMM</name>
<keyword evidence="1" id="KW-0472">Membrane</keyword>
<sequence>MKLVKTAVVVTIFAITMLVGSVEFRTPMSMGLTGLSLATLPVSLSLTEAKADDGRRVARRTARRTSRRN</sequence>
<evidence type="ECO:0000313" key="3">
    <source>
        <dbReference type="Proteomes" id="UP001143304"/>
    </source>
</evidence>
<keyword evidence="3" id="KW-1185">Reference proteome</keyword>
<organism evidence="2 3">
    <name type="scientific">Candidatus Marimicrobium litorale</name>
    <dbReference type="NCBI Taxonomy" id="2518991"/>
    <lineage>
        <taxon>Bacteria</taxon>
        <taxon>Pseudomonadati</taxon>
        <taxon>Pseudomonadota</taxon>
        <taxon>Gammaproteobacteria</taxon>
        <taxon>Cellvibrionales</taxon>
        <taxon>Halieaceae</taxon>
        <taxon>Marimicrobium</taxon>
    </lineage>
</organism>
<dbReference type="RefSeq" id="WP_279250580.1">
    <property type="nucleotide sequence ID" value="NZ_SHNO01000001.1"/>
</dbReference>
<dbReference type="EMBL" id="SHNO01000001">
    <property type="protein sequence ID" value="MCX2978884.1"/>
    <property type="molecule type" value="Genomic_DNA"/>
</dbReference>
<evidence type="ECO:0000256" key="1">
    <source>
        <dbReference type="SAM" id="Phobius"/>
    </source>
</evidence>
<protein>
    <submittedName>
        <fullName evidence="2">Uncharacterized protein</fullName>
    </submittedName>
</protein>
<reference evidence="2" key="1">
    <citation type="submission" date="2019-02" db="EMBL/GenBank/DDBJ databases">
        <authorList>
            <person name="Li S.-H."/>
        </authorList>
    </citation>
    <scope>NUCLEOTIDE SEQUENCE</scope>
    <source>
        <strain evidence="2">IMCC11814</strain>
    </source>
</reference>
<keyword evidence="1" id="KW-0812">Transmembrane</keyword>
<evidence type="ECO:0000313" key="2">
    <source>
        <dbReference type="EMBL" id="MCX2978884.1"/>
    </source>
</evidence>
<proteinExistence type="predicted"/>
<accession>A0ABT3TBP1</accession>
<gene>
    <name evidence="2" type="ORF">EYC82_16130</name>
</gene>
<dbReference type="Proteomes" id="UP001143304">
    <property type="component" value="Unassembled WGS sequence"/>
</dbReference>
<feature type="transmembrane region" description="Helical" evidence="1">
    <location>
        <begin position="6"/>
        <end position="24"/>
    </location>
</feature>
<comment type="caution">
    <text evidence="2">The sequence shown here is derived from an EMBL/GenBank/DDBJ whole genome shotgun (WGS) entry which is preliminary data.</text>
</comment>